<dbReference type="PANTHER" id="PTHR38455:SF1">
    <property type="entry name" value="DUF951 DOMAIN-CONTAINING PROTEIN"/>
    <property type="match status" value="1"/>
</dbReference>
<dbReference type="RefSeq" id="WP_057770950.1">
    <property type="nucleotide sequence ID" value="NZ_JQAT01000007.1"/>
</dbReference>
<dbReference type="AlphaFoldDB" id="A0A0R2FQF2"/>
<evidence type="ECO:0000313" key="2">
    <source>
        <dbReference type="EMBL" id="KRN30136.1"/>
    </source>
</evidence>
<dbReference type="EMBL" id="JQAT01000007">
    <property type="protein sequence ID" value="KRN27591.1"/>
    <property type="molecule type" value="Genomic_DNA"/>
</dbReference>
<organism evidence="1 4">
    <name type="scientific">Lactobacillus selangorensis</name>
    <dbReference type="NCBI Taxonomy" id="81857"/>
    <lineage>
        <taxon>Bacteria</taxon>
        <taxon>Bacillati</taxon>
        <taxon>Bacillota</taxon>
        <taxon>Bacilli</taxon>
        <taxon>Lactobacillales</taxon>
        <taxon>Lactobacillaceae</taxon>
        <taxon>Lactobacillus</taxon>
    </lineage>
</organism>
<evidence type="ECO:0008006" key="5">
    <source>
        <dbReference type="Google" id="ProtNLM"/>
    </source>
</evidence>
<dbReference type="Proteomes" id="UP000051645">
    <property type="component" value="Unassembled WGS sequence"/>
</dbReference>
<protein>
    <recommendedName>
        <fullName evidence="5">DUF951 domain-containing protein</fullName>
    </recommendedName>
</protein>
<evidence type="ECO:0000313" key="1">
    <source>
        <dbReference type="EMBL" id="KRN27591.1"/>
    </source>
</evidence>
<reference evidence="3 4" key="1">
    <citation type="journal article" date="2015" name="Genome Announc.">
        <title>Expanding the biotechnology potential of lactobacilli through comparative genomics of 213 strains and associated genera.</title>
        <authorList>
            <person name="Sun Z."/>
            <person name="Harris H.M."/>
            <person name="McCann A."/>
            <person name="Guo C."/>
            <person name="Argimon S."/>
            <person name="Zhang W."/>
            <person name="Yang X."/>
            <person name="Jeffery I.B."/>
            <person name="Cooney J.C."/>
            <person name="Kagawa T.F."/>
            <person name="Liu W."/>
            <person name="Song Y."/>
            <person name="Salvetti E."/>
            <person name="Wrobel A."/>
            <person name="Rasinkangas P."/>
            <person name="Parkhill J."/>
            <person name="Rea M.C."/>
            <person name="O'Sullivan O."/>
            <person name="Ritari J."/>
            <person name="Douillard F.P."/>
            <person name="Paul Ross R."/>
            <person name="Yang R."/>
            <person name="Briner A.E."/>
            <person name="Felis G.E."/>
            <person name="de Vos W.M."/>
            <person name="Barrangou R."/>
            <person name="Klaenhammer T.R."/>
            <person name="Caufield P.W."/>
            <person name="Cui Y."/>
            <person name="Zhang H."/>
            <person name="O'Toole P.W."/>
        </authorList>
    </citation>
    <scope>NUCLEOTIDE SEQUENCE [LARGE SCALE GENOMIC DNA]</scope>
    <source>
        <strain evidence="1 4">ATCC BAA-66</strain>
        <strain evidence="2 3">DSM 13344</strain>
    </source>
</reference>
<name>A0A0R2FQF2_9LACO</name>
<evidence type="ECO:0000313" key="4">
    <source>
        <dbReference type="Proteomes" id="UP000051751"/>
    </source>
</evidence>
<comment type="caution">
    <text evidence="1">The sequence shown here is derived from an EMBL/GenBank/DDBJ whole genome shotgun (WGS) entry which is preliminary data.</text>
</comment>
<dbReference type="InterPro" id="IPR009296">
    <property type="entry name" value="DUF951"/>
</dbReference>
<dbReference type="OrthoDB" id="9802710at2"/>
<dbReference type="Pfam" id="PF06107">
    <property type="entry name" value="DUF951"/>
    <property type="match status" value="1"/>
</dbReference>
<evidence type="ECO:0000313" key="3">
    <source>
        <dbReference type="Proteomes" id="UP000051645"/>
    </source>
</evidence>
<accession>A0A0R2FQF2</accession>
<dbReference type="PANTHER" id="PTHR38455">
    <property type="entry name" value="HYPOTHETICAL CYTOSOLIC PROTEIN"/>
    <property type="match status" value="1"/>
</dbReference>
<dbReference type="PATRIC" id="fig|81857.3.peg.2088"/>
<sequence>MFKLGDIIEMKKPHACGTNRWEVTRMGMDIKARCLGCGHVVMMPRRDFQKRLKKVLVPAEKVALSAEPNYVDPKQQPHF</sequence>
<dbReference type="Proteomes" id="UP000051751">
    <property type="component" value="Unassembled WGS sequence"/>
</dbReference>
<gene>
    <name evidence="1" type="ORF">IV38_GL002047</name>
    <name evidence="2" type="ORF">IV40_GL001982</name>
</gene>
<proteinExistence type="predicted"/>
<keyword evidence="3" id="KW-1185">Reference proteome</keyword>
<dbReference type="STRING" id="81857.IV38_GL002047"/>
<dbReference type="EMBL" id="JQAZ01000008">
    <property type="protein sequence ID" value="KRN30136.1"/>
    <property type="molecule type" value="Genomic_DNA"/>
</dbReference>